<protein>
    <submittedName>
        <fullName evidence="1">Uncharacterized protein</fullName>
    </submittedName>
</protein>
<evidence type="ECO:0000313" key="1">
    <source>
        <dbReference type="EMBL" id="JAD53203.1"/>
    </source>
</evidence>
<dbReference type="EMBL" id="GBRH01244692">
    <property type="protein sequence ID" value="JAD53203.1"/>
    <property type="molecule type" value="Transcribed_RNA"/>
</dbReference>
<accession>A0A0A9ATL8</accession>
<name>A0A0A9ATL8_ARUDO</name>
<sequence>MGGCGRWRSRPRAPS</sequence>
<reference evidence="1" key="1">
    <citation type="submission" date="2014-09" db="EMBL/GenBank/DDBJ databases">
        <authorList>
            <person name="Magalhaes I.L.F."/>
            <person name="Oliveira U."/>
            <person name="Santos F.R."/>
            <person name="Vidigal T.H.D.A."/>
            <person name="Brescovit A.D."/>
            <person name="Santos A.J."/>
        </authorList>
    </citation>
    <scope>NUCLEOTIDE SEQUENCE</scope>
    <source>
        <tissue evidence="1">Shoot tissue taken approximately 20 cm above the soil surface</tissue>
    </source>
</reference>
<organism evidence="1">
    <name type="scientific">Arundo donax</name>
    <name type="common">Giant reed</name>
    <name type="synonym">Donax arundinaceus</name>
    <dbReference type="NCBI Taxonomy" id="35708"/>
    <lineage>
        <taxon>Eukaryota</taxon>
        <taxon>Viridiplantae</taxon>
        <taxon>Streptophyta</taxon>
        <taxon>Embryophyta</taxon>
        <taxon>Tracheophyta</taxon>
        <taxon>Spermatophyta</taxon>
        <taxon>Magnoliopsida</taxon>
        <taxon>Liliopsida</taxon>
        <taxon>Poales</taxon>
        <taxon>Poaceae</taxon>
        <taxon>PACMAD clade</taxon>
        <taxon>Arundinoideae</taxon>
        <taxon>Arundineae</taxon>
        <taxon>Arundo</taxon>
    </lineage>
</organism>
<reference evidence="1" key="2">
    <citation type="journal article" date="2015" name="Data Brief">
        <title>Shoot transcriptome of the giant reed, Arundo donax.</title>
        <authorList>
            <person name="Barrero R.A."/>
            <person name="Guerrero F.D."/>
            <person name="Moolhuijzen P."/>
            <person name="Goolsby J.A."/>
            <person name="Tidwell J."/>
            <person name="Bellgard S.E."/>
            <person name="Bellgard M.I."/>
        </authorList>
    </citation>
    <scope>NUCLEOTIDE SEQUENCE</scope>
    <source>
        <tissue evidence="1">Shoot tissue taken approximately 20 cm above the soil surface</tissue>
    </source>
</reference>
<proteinExistence type="predicted"/>